<protein>
    <submittedName>
        <fullName evidence="2">Uncharacterized protein</fullName>
    </submittedName>
</protein>
<accession>M7TS03</accession>
<dbReference type="eggNOG" id="ENOG502SKJK">
    <property type="taxonomic scope" value="Eukaryota"/>
</dbReference>
<keyword evidence="3" id="KW-1185">Reference proteome</keyword>
<feature type="chain" id="PRO_5004085902" evidence="1">
    <location>
        <begin position="26"/>
        <end position="355"/>
    </location>
</feature>
<gene>
    <name evidence="2" type="ORF">UCREL1_213</name>
</gene>
<dbReference type="EMBL" id="KB705390">
    <property type="protein sequence ID" value="EMR72726.1"/>
    <property type="molecule type" value="Genomic_DNA"/>
</dbReference>
<dbReference type="Proteomes" id="UP000012174">
    <property type="component" value="Unassembled WGS sequence"/>
</dbReference>
<feature type="signal peptide" evidence="1">
    <location>
        <begin position="1"/>
        <end position="25"/>
    </location>
</feature>
<keyword evidence="1" id="KW-0732">Signal</keyword>
<name>M7TS03_EUTLA</name>
<sequence length="355" mass="39240">MVSVTMASIPFAVSILLAFFQSASSFDIEGPWDINTPVHETLTLSSLMHSTFGVDSSYTVDGAPLDIKEFFRGDMWNDDPECQMFDEKDDDNWNFSSGTVWLSKFLAGQLGDYDEGNLIGRSHFWDLQFFHSMGAALGEQPDDTRAKIMLWLEVAYKISIEEGINGTDAIGSVPVTSVVNETTSYRLADFFTATSTPRSTDSLDTLFTCSTQYQGVDIRRRAIGSCLHIVQDSFAKGHTRRELLNPEDLVAGSNRTEFVAGKYAELGAVENFHSYVDQGSAHADADHWDAGWPAMDPAEPTSFDRLWGARMAQEKGVQLLDFWQAGTAWGGGVEDWLLDEVFSLSPDATPSDNTV</sequence>
<dbReference type="OMA" id="IGRSHYG"/>
<dbReference type="AlphaFoldDB" id="M7TS03"/>
<dbReference type="HOGENOM" id="CLU_037768_0_0_1"/>
<evidence type="ECO:0000256" key="1">
    <source>
        <dbReference type="SAM" id="SignalP"/>
    </source>
</evidence>
<evidence type="ECO:0000313" key="2">
    <source>
        <dbReference type="EMBL" id="EMR72726.1"/>
    </source>
</evidence>
<dbReference type="KEGG" id="ela:UCREL1_213"/>
<proteinExistence type="predicted"/>
<organism evidence="2 3">
    <name type="scientific">Eutypa lata (strain UCR-EL1)</name>
    <name type="common">Grapevine dieback disease fungus</name>
    <name type="synonym">Eutypa armeniacae</name>
    <dbReference type="NCBI Taxonomy" id="1287681"/>
    <lineage>
        <taxon>Eukaryota</taxon>
        <taxon>Fungi</taxon>
        <taxon>Dikarya</taxon>
        <taxon>Ascomycota</taxon>
        <taxon>Pezizomycotina</taxon>
        <taxon>Sordariomycetes</taxon>
        <taxon>Xylariomycetidae</taxon>
        <taxon>Xylariales</taxon>
        <taxon>Diatrypaceae</taxon>
        <taxon>Eutypa</taxon>
    </lineage>
</organism>
<evidence type="ECO:0000313" key="3">
    <source>
        <dbReference type="Proteomes" id="UP000012174"/>
    </source>
</evidence>
<reference evidence="3" key="1">
    <citation type="journal article" date="2013" name="Genome Announc.">
        <title>Draft genome sequence of the grapevine dieback fungus Eutypa lata UCR-EL1.</title>
        <authorList>
            <person name="Blanco-Ulate B."/>
            <person name="Rolshausen P.E."/>
            <person name="Cantu D."/>
        </authorList>
    </citation>
    <scope>NUCLEOTIDE SEQUENCE [LARGE SCALE GENOMIC DNA]</scope>
    <source>
        <strain evidence="3">UCR-EL1</strain>
    </source>
</reference>
<dbReference type="OrthoDB" id="5423490at2759"/>